<sequence length="334" mass="37510">MNDTETYTGEELPLWARALFGTLHVCTSLNGVLGSALILTSLTRDRLFKTAACTYTAYMANLVITDLYFQVYYFPSLTVGLVLGRYPVLNETHCVFNAYLAMSCYSIFLLTLTAISFDRYVRVCHDNVYRHYFSRKTSVAVCLAIWTAGCLVPLPAIMKDSLGFDSKAHVCFTKNTATSSASLPYLVTFTFSVLASGFFSFRIYTVYRAARRRVEQHSEGVRGPAAQESATGHKTLVTSDVALLRSLLVIYLCLVLFVTPGSVARGVRTKVDIPSTLYSFFLWLLSLNSSIDWIVYGLLNTRFRTDYRKILVKVLQVCRLEACIREPDMTITES</sequence>
<evidence type="ECO:0000256" key="6">
    <source>
        <dbReference type="ARBA" id="ARBA00023136"/>
    </source>
</evidence>
<evidence type="ECO:0000256" key="2">
    <source>
        <dbReference type="ARBA" id="ARBA00022475"/>
    </source>
</evidence>
<feature type="transmembrane region" description="Helical" evidence="9">
    <location>
        <begin position="55"/>
        <end position="75"/>
    </location>
</feature>
<name>A0AAN9B451_9CAEN</name>
<keyword evidence="8" id="KW-0807">Transducer</keyword>
<keyword evidence="4 9" id="KW-1133">Transmembrane helix</keyword>
<feature type="transmembrane region" description="Helical" evidence="9">
    <location>
        <begin position="242"/>
        <end position="260"/>
    </location>
</feature>
<evidence type="ECO:0000256" key="5">
    <source>
        <dbReference type="ARBA" id="ARBA00023040"/>
    </source>
</evidence>
<keyword evidence="2" id="KW-1003">Cell membrane</keyword>
<dbReference type="PANTHER" id="PTHR24228:SF74">
    <property type="entry name" value="G-PROTEIN COUPLED RECEPTORS FAMILY 1 PROFILE DOMAIN-CONTAINING PROTEIN"/>
    <property type="match status" value="1"/>
</dbReference>
<keyword evidence="7" id="KW-0675">Receptor</keyword>
<evidence type="ECO:0000256" key="9">
    <source>
        <dbReference type="SAM" id="Phobius"/>
    </source>
</evidence>
<feature type="transmembrane region" description="Helical" evidence="9">
    <location>
        <begin position="20"/>
        <end position="43"/>
    </location>
</feature>
<feature type="transmembrane region" description="Helical" evidence="9">
    <location>
        <begin position="138"/>
        <end position="158"/>
    </location>
</feature>
<keyword evidence="6 9" id="KW-0472">Membrane</keyword>
<dbReference type="Gene3D" id="1.20.1070.10">
    <property type="entry name" value="Rhodopsin 7-helix transmembrane proteins"/>
    <property type="match status" value="1"/>
</dbReference>
<dbReference type="CDD" id="cd00637">
    <property type="entry name" value="7tm_classA_rhodopsin-like"/>
    <property type="match status" value="1"/>
</dbReference>
<dbReference type="EMBL" id="JBAMIC010000012">
    <property type="protein sequence ID" value="KAK7098813.1"/>
    <property type="molecule type" value="Genomic_DNA"/>
</dbReference>
<comment type="caution">
    <text evidence="11">The sequence shown here is derived from an EMBL/GenBank/DDBJ whole genome shotgun (WGS) entry which is preliminary data.</text>
</comment>
<accession>A0AAN9B451</accession>
<evidence type="ECO:0000256" key="7">
    <source>
        <dbReference type="ARBA" id="ARBA00023170"/>
    </source>
</evidence>
<dbReference type="GO" id="GO:0005886">
    <property type="term" value="C:plasma membrane"/>
    <property type="evidence" value="ECO:0007669"/>
    <property type="project" value="UniProtKB-SubCell"/>
</dbReference>
<evidence type="ECO:0000313" key="12">
    <source>
        <dbReference type="Proteomes" id="UP001374579"/>
    </source>
</evidence>
<keyword evidence="12" id="KW-1185">Reference proteome</keyword>
<protein>
    <recommendedName>
        <fullName evidence="10">G-protein coupled receptors family 1 profile domain-containing protein</fullName>
    </recommendedName>
</protein>
<feature type="transmembrane region" description="Helical" evidence="9">
    <location>
        <begin position="183"/>
        <end position="204"/>
    </location>
</feature>
<dbReference type="Pfam" id="PF00001">
    <property type="entry name" value="7tm_1"/>
    <property type="match status" value="1"/>
</dbReference>
<reference evidence="11 12" key="1">
    <citation type="submission" date="2024-02" db="EMBL/GenBank/DDBJ databases">
        <title>Chromosome-scale genome assembly of the rough periwinkle Littorina saxatilis.</title>
        <authorList>
            <person name="De Jode A."/>
            <person name="Faria R."/>
            <person name="Formenti G."/>
            <person name="Sims Y."/>
            <person name="Smith T.P."/>
            <person name="Tracey A."/>
            <person name="Wood J.M.D."/>
            <person name="Zagrodzka Z.B."/>
            <person name="Johannesson K."/>
            <person name="Butlin R.K."/>
            <person name="Leder E.H."/>
        </authorList>
    </citation>
    <scope>NUCLEOTIDE SEQUENCE [LARGE SCALE GENOMIC DNA]</scope>
    <source>
        <strain evidence="11">Snail1</strain>
        <tissue evidence="11">Muscle</tissue>
    </source>
</reference>
<dbReference type="GO" id="GO:0004930">
    <property type="term" value="F:G protein-coupled receptor activity"/>
    <property type="evidence" value="ECO:0007669"/>
    <property type="project" value="UniProtKB-KW"/>
</dbReference>
<gene>
    <name evidence="11" type="ORF">V1264_003042</name>
</gene>
<evidence type="ECO:0000256" key="4">
    <source>
        <dbReference type="ARBA" id="ARBA00022989"/>
    </source>
</evidence>
<evidence type="ECO:0000313" key="11">
    <source>
        <dbReference type="EMBL" id="KAK7098813.1"/>
    </source>
</evidence>
<dbReference type="Proteomes" id="UP001374579">
    <property type="component" value="Unassembled WGS sequence"/>
</dbReference>
<dbReference type="PRINTS" id="PR00237">
    <property type="entry name" value="GPCRRHODOPSN"/>
</dbReference>
<feature type="domain" description="G-protein coupled receptors family 1 profile" evidence="10">
    <location>
        <begin position="34"/>
        <end position="296"/>
    </location>
</feature>
<dbReference type="InterPro" id="IPR000276">
    <property type="entry name" value="GPCR_Rhodpsn"/>
</dbReference>
<feature type="transmembrane region" description="Helical" evidence="9">
    <location>
        <begin position="95"/>
        <end position="117"/>
    </location>
</feature>
<keyword evidence="3 9" id="KW-0812">Transmembrane</keyword>
<organism evidence="11 12">
    <name type="scientific">Littorina saxatilis</name>
    <dbReference type="NCBI Taxonomy" id="31220"/>
    <lineage>
        <taxon>Eukaryota</taxon>
        <taxon>Metazoa</taxon>
        <taxon>Spiralia</taxon>
        <taxon>Lophotrochozoa</taxon>
        <taxon>Mollusca</taxon>
        <taxon>Gastropoda</taxon>
        <taxon>Caenogastropoda</taxon>
        <taxon>Littorinimorpha</taxon>
        <taxon>Littorinoidea</taxon>
        <taxon>Littorinidae</taxon>
        <taxon>Littorina</taxon>
    </lineage>
</organism>
<evidence type="ECO:0000256" key="3">
    <source>
        <dbReference type="ARBA" id="ARBA00022692"/>
    </source>
</evidence>
<proteinExistence type="predicted"/>
<evidence type="ECO:0000259" key="10">
    <source>
        <dbReference type="PROSITE" id="PS50262"/>
    </source>
</evidence>
<dbReference type="SUPFAM" id="SSF81321">
    <property type="entry name" value="Family A G protein-coupled receptor-like"/>
    <property type="match status" value="1"/>
</dbReference>
<dbReference type="AlphaFoldDB" id="A0AAN9B451"/>
<dbReference type="PROSITE" id="PS50262">
    <property type="entry name" value="G_PROTEIN_RECEP_F1_2"/>
    <property type="match status" value="1"/>
</dbReference>
<evidence type="ECO:0000256" key="1">
    <source>
        <dbReference type="ARBA" id="ARBA00004651"/>
    </source>
</evidence>
<dbReference type="InterPro" id="IPR017452">
    <property type="entry name" value="GPCR_Rhodpsn_7TM"/>
</dbReference>
<keyword evidence="5" id="KW-0297">G-protein coupled receptor</keyword>
<evidence type="ECO:0000256" key="8">
    <source>
        <dbReference type="ARBA" id="ARBA00023224"/>
    </source>
</evidence>
<feature type="transmembrane region" description="Helical" evidence="9">
    <location>
        <begin position="280"/>
        <end position="299"/>
    </location>
</feature>
<comment type="subcellular location">
    <subcellularLocation>
        <location evidence="1">Cell membrane</location>
        <topology evidence="1">Multi-pass membrane protein</topology>
    </subcellularLocation>
</comment>
<dbReference type="PANTHER" id="PTHR24228">
    <property type="entry name" value="B2 BRADYKININ RECEPTOR/ANGIOTENSIN II RECEPTOR"/>
    <property type="match status" value="1"/>
</dbReference>